<name>X0BB92_FUSOX</name>
<dbReference type="SUPFAM" id="SSF52540">
    <property type="entry name" value="P-loop containing nucleoside triphosphate hydrolases"/>
    <property type="match status" value="2"/>
</dbReference>
<dbReference type="OrthoDB" id="21416at2759"/>
<dbReference type="Gene3D" id="3.40.50.300">
    <property type="entry name" value="P-loop containing nucleotide triphosphate hydrolases"/>
    <property type="match status" value="1"/>
</dbReference>
<dbReference type="Pfam" id="PF24883">
    <property type="entry name" value="NPHP3_N"/>
    <property type="match status" value="1"/>
</dbReference>
<evidence type="ECO:0000313" key="5">
    <source>
        <dbReference type="EMBL" id="EXK79046.1"/>
    </source>
</evidence>
<evidence type="ECO:0000256" key="2">
    <source>
        <dbReference type="PROSITE-ProRule" id="PRU00023"/>
    </source>
</evidence>
<dbReference type="PANTHER" id="PTHR10039:SF14">
    <property type="entry name" value="NACHT DOMAIN-CONTAINING PROTEIN"/>
    <property type="match status" value="1"/>
</dbReference>
<dbReference type="Pfam" id="PF12796">
    <property type="entry name" value="Ank_2"/>
    <property type="match status" value="1"/>
</dbReference>
<evidence type="ECO:0000256" key="1">
    <source>
        <dbReference type="ARBA" id="ARBA00022737"/>
    </source>
</evidence>
<dbReference type="SUPFAM" id="SSF48403">
    <property type="entry name" value="Ankyrin repeat"/>
    <property type="match status" value="1"/>
</dbReference>
<reference evidence="5 6" key="1">
    <citation type="submission" date="2011-11" db="EMBL/GenBank/DDBJ databases">
        <title>The Genome Sequence of Fusarium oxysporum PHW815.</title>
        <authorList>
            <consortium name="The Broad Institute Genome Sequencing Platform"/>
            <person name="Ma L.-J."/>
            <person name="Gale L.R."/>
            <person name="Schwartz D.C."/>
            <person name="Zhou S."/>
            <person name="Corby-Kistler H."/>
            <person name="Young S.K."/>
            <person name="Zeng Q."/>
            <person name="Gargeya S."/>
            <person name="Fitzgerald M."/>
            <person name="Haas B."/>
            <person name="Abouelleil A."/>
            <person name="Alvarado L."/>
            <person name="Arachchi H.M."/>
            <person name="Berlin A."/>
            <person name="Brown A."/>
            <person name="Chapman S.B."/>
            <person name="Chen Z."/>
            <person name="Dunbar C."/>
            <person name="Freedman E."/>
            <person name="Gearin G."/>
            <person name="Goldberg J."/>
            <person name="Griggs A."/>
            <person name="Gujja S."/>
            <person name="Heiman D."/>
            <person name="Howarth C."/>
            <person name="Larson L."/>
            <person name="Lui A."/>
            <person name="MacDonald P.J.P."/>
            <person name="Montmayeur A."/>
            <person name="Murphy C."/>
            <person name="Neiman D."/>
            <person name="Pearson M."/>
            <person name="Priest M."/>
            <person name="Roberts A."/>
            <person name="Saif S."/>
            <person name="Shea T."/>
            <person name="Shenoy N."/>
            <person name="Sisk P."/>
            <person name="Stolte C."/>
            <person name="Sykes S."/>
            <person name="Wortman J."/>
            <person name="Nusbaum C."/>
            <person name="Birren B."/>
        </authorList>
    </citation>
    <scope>NUCLEOTIDE SEQUENCE [LARGE SCALE GENOMIC DNA]</scope>
    <source>
        <strain evidence="5 6">54005</strain>
    </source>
</reference>
<dbReference type="HOGENOM" id="CLU_002406_2_0_1"/>
<dbReference type="EMBL" id="JH658485">
    <property type="protein sequence ID" value="EXK79046.1"/>
    <property type="molecule type" value="Genomic_DNA"/>
</dbReference>
<dbReference type="Proteomes" id="UP000030663">
    <property type="component" value="Unassembled WGS sequence"/>
</dbReference>
<dbReference type="InterPro" id="IPR027417">
    <property type="entry name" value="P-loop_NTPase"/>
</dbReference>
<keyword evidence="1" id="KW-0677">Repeat</keyword>
<evidence type="ECO:0000313" key="6">
    <source>
        <dbReference type="Proteomes" id="UP000030663"/>
    </source>
</evidence>
<organism evidence="5 6">
    <name type="scientific">Fusarium oxysporum f. sp. raphani 54005</name>
    <dbReference type="NCBI Taxonomy" id="1089458"/>
    <lineage>
        <taxon>Eukaryota</taxon>
        <taxon>Fungi</taxon>
        <taxon>Dikarya</taxon>
        <taxon>Ascomycota</taxon>
        <taxon>Pezizomycotina</taxon>
        <taxon>Sordariomycetes</taxon>
        <taxon>Hypocreomycetidae</taxon>
        <taxon>Hypocreales</taxon>
        <taxon>Nectriaceae</taxon>
        <taxon>Fusarium</taxon>
        <taxon>Fusarium oxysporum species complex</taxon>
    </lineage>
</organism>
<feature type="repeat" description="ANK" evidence="2">
    <location>
        <begin position="926"/>
        <end position="949"/>
    </location>
</feature>
<protein>
    <submittedName>
        <fullName evidence="5">Uncharacterized protein</fullName>
    </submittedName>
</protein>
<dbReference type="Pfam" id="PF24809">
    <property type="entry name" value="DUF7708"/>
    <property type="match status" value="1"/>
</dbReference>
<evidence type="ECO:0000259" key="3">
    <source>
        <dbReference type="Pfam" id="PF24809"/>
    </source>
</evidence>
<keyword evidence="2" id="KW-0040">ANK repeat</keyword>
<feature type="domain" description="DUF7708" evidence="3">
    <location>
        <begin position="85"/>
        <end position="187"/>
    </location>
</feature>
<proteinExistence type="predicted"/>
<keyword evidence="6" id="KW-1185">Reference proteome</keyword>
<dbReference type="PANTHER" id="PTHR10039">
    <property type="entry name" value="AMELOGENIN"/>
    <property type="match status" value="1"/>
</dbReference>
<feature type="repeat" description="ANK" evidence="2">
    <location>
        <begin position="892"/>
        <end position="924"/>
    </location>
</feature>
<accession>X0BB92</accession>
<dbReference type="InterPro" id="IPR056125">
    <property type="entry name" value="DUF7708"/>
</dbReference>
<dbReference type="Gene3D" id="1.25.40.20">
    <property type="entry name" value="Ankyrin repeat-containing domain"/>
    <property type="match status" value="1"/>
</dbReference>
<sequence>MEKFNPGSFQRALDRFKESISPALIDQFSVCSLQDIRDVAGDIQREQGQGGRLRYLRRLGAFIEAMDQLGKTIEVFLNMHELVCFIWAAKTHVESLDKILDVYARVGEEIPSLYHYRAAFERHPTLADVLEDYYSDILSFHQAALSIFNRPRWKKLCHSIWKTFDSDLQPILNSMNSRRTLLESEKSSATLDGIQLLLDRISEDREKQARDIRQINKQNHGRRVSEFRDKLQTADYQTDHEISTKDRSGASGDWIFNNDKFQTWHDKSLPNHGILYVNGKPGAGKTTLTSAIIEKLLDNRDYSITHHCVLYFYFKHQVPGKSTFNGLLRAILEQLIDQDQCMSDHLFEKASSTQGVTLRTTNTLQKIIKDSLESYHICYIVLDGLDECTRDEAVNVVNWFLSLTSGKSDNSATRIRVLFSGQRDGVLDNLLASQPSIELEMSGHIKDIRQYCQKLCGMIQKKFDLEPDKARAIADRIVTESEGMFLYARVVLENLRDQTSRYRLEQELNENILPLGAEKIEKAYERVAIRVFEQVSKAELEDATKILGWVICGRRHIRWREIQAFFCIDPSICDVDYEGRRLRVTCKDLCRSFVDIHQAGTKIGHPEDLIKIVHSTAQEFLVRRRLINRSLENAKIALFCVEYLTSEPFRPEMDNEIIQSHAERGYYSLQDYTVQNCFDHLQECAASQEDLQPEQFTNLMASAEVFLSSYLAQDTGRPTETRSSIHTAQMLRGLPKEISERFGQYNLELRTSFIRMAIEKLCEKLPIVSSHHPLRSLHGVTRPFKCPKPWCKSFCVGFNNQDLRRQHINRHELPFRCSFQHCWANRLGFDGESSLERHRINCHGEIREEKLFPLLGHVKGLTIWALIVQGNLAGVKALIDSGQDVNKHNPKDQSTPLYCAAKGGNFQICKYLLESGADPNLPGTPEGHTVLHVAIISGEVDIIHLLLDHKDCLPDKADSYSRTPFCYGCALGQLNVVRLLLETRRIDPDVRSTVSPEKCTTFCRLMPPIAYACIEGHFTVVHYLIENGQMDLLDEKVLTVALELGRSHVVSFLLLLGLEVKSCRPVLKALKKGRPSMAKSILGHMFNTKSFVGRDDKDFKACVQVSKSRGWAEVTKSLKRIERSQST</sequence>
<dbReference type="InterPro" id="IPR002110">
    <property type="entry name" value="Ankyrin_rpt"/>
</dbReference>
<dbReference type="InterPro" id="IPR056884">
    <property type="entry name" value="NPHP3-like_N"/>
</dbReference>
<dbReference type="SMART" id="SM00248">
    <property type="entry name" value="ANK"/>
    <property type="match status" value="5"/>
</dbReference>
<dbReference type="AlphaFoldDB" id="X0BB92"/>
<dbReference type="InterPro" id="IPR036770">
    <property type="entry name" value="Ankyrin_rpt-contain_sf"/>
</dbReference>
<feature type="domain" description="Nephrocystin 3-like N-terminal" evidence="4">
    <location>
        <begin position="251"/>
        <end position="420"/>
    </location>
</feature>
<gene>
    <name evidence="5" type="ORF">FOQG_16314</name>
</gene>
<dbReference type="PROSITE" id="PS50088">
    <property type="entry name" value="ANK_REPEAT"/>
    <property type="match status" value="2"/>
</dbReference>
<dbReference type="PROSITE" id="PS50297">
    <property type="entry name" value="ANK_REP_REGION"/>
    <property type="match status" value="2"/>
</dbReference>
<evidence type="ECO:0000259" key="4">
    <source>
        <dbReference type="Pfam" id="PF24883"/>
    </source>
</evidence>